<dbReference type="InterPro" id="IPR046112">
    <property type="entry name" value="DUF6049"/>
</dbReference>
<dbReference type="RefSeq" id="WP_344752951.1">
    <property type="nucleotide sequence ID" value="NZ_BAABAE010000001.1"/>
</dbReference>
<dbReference type="Pfam" id="PF19516">
    <property type="entry name" value="DUF6049"/>
    <property type="match status" value="1"/>
</dbReference>
<keyword evidence="3" id="KW-1185">Reference proteome</keyword>
<accession>A0ABP7F274</accession>
<keyword evidence="1" id="KW-0472">Membrane</keyword>
<reference evidence="3" key="1">
    <citation type="journal article" date="2019" name="Int. J. Syst. Evol. Microbiol.">
        <title>The Global Catalogue of Microorganisms (GCM) 10K type strain sequencing project: providing services to taxonomists for standard genome sequencing and annotation.</title>
        <authorList>
            <consortium name="The Broad Institute Genomics Platform"/>
            <consortium name="The Broad Institute Genome Sequencing Center for Infectious Disease"/>
            <person name="Wu L."/>
            <person name="Ma J."/>
        </authorList>
    </citation>
    <scope>NUCLEOTIDE SEQUENCE [LARGE SCALE GENOMIC DNA]</scope>
    <source>
        <strain evidence="3">JCM 16949</strain>
    </source>
</reference>
<evidence type="ECO:0000313" key="2">
    <source>
        <dbReference type="EMBL" id="GAA3729522.1"/>
    </source>
</evidence>
<keyword evidence="1" id="KW-0812">Transmembrane</keyword>
<gene>
    <name evidence="2" type="ORF">GCM10022239_02760</name>
</gene>
<comment type="caution">
    <text evidence="2">The sequence shown here is derived from an EMBL/GenBank/DDBJ whole genome shotgun (WGS) entry which is preliminary data.</text>
</comment>
<dbReference type="Proteomes" id="UP001501004">
    <property type="component" value="Unassembled WGS sequence"/>
</dbReference>
<evidence type="ECO:0008006" key="4">
    <source>
        <dbReference type="Google" id="ProtNLM"/>
    </source>
</evidence>
<protein>
    <recommendedName>
        <fullName evidence="4">2-oxoglutarate dehydrogenase</fullName>
    </recommendedName>
</protein>
<evidence type="ECO:0000256" key="1">
    <source>
        <dbReference type="SAM" id="Phobius"/>
    </source>
</evidence>
<organism evidence="2 3">
    <name type="scientific">Leifsonella bigeumensis</name>
    <dbReference type="NCBI Taxonomy" id="433643"/>
    <lineage>
        <taxon>Bacteria</taxon>
        <taxon>Bacillati</taxon>
        <taxon>Actinomycetota</taxon>
        <taxon>Actinomycetes</taxon>
        <taxon>Micrococcales</taxon>
        <taxon>Microbacteriaceae</taxon>
        <taxon>Leifsonella</taxon>
    </lineage>
</organism>
<dbReference type="EMBL" id="BAABAE010000001">
    <property type="protein sequence ID" value="GAA3729522.1"/>
    <property type="molecule type" value="Genomic_DNA"/>
</dbReference>
<feature type="transmembrane region" description="Helical" evidence="1">
    <location>
        <begin position="661"/>
        <end position="681"/>
    </location>
</feature>
<proteinExistence type="predicted"/>
<keyword evidence="1" id="KW-1133">Transmembrane helix</keyword>
<name>A0ABP7F274_9MICO</name>
<sequence>MRIVPVLLALGLAVGVLVVPSVGNAAVPPIDDGSVSLVAAPAFSGVLRAGQALQVTGTVTNSTGQDMDAGVASVYLPEIGLGSRDALSDWLDSDAGSAGVPLGTALGTTEIGELARGQVRTFTITIPAKALRLSGTATTAHPLAMRLASGDVEVDFARSAVVWLPDGTVPEVSVAVVTPLVAPSGGTGLIDAATLETLTAPGGLLDVQLQTALSHPVAIGVDPMIIASIRILGSSASQSALDWLALLASASNDVFPLGYADADPALAAQAGATLPLAPLAFPIDESLFPVTPEETPEPGVTPVPTPPPAVPTPETLLDWTYTIEGLAWPADSTVAPDDLAALANAGYSRLLLNSTQLEGTIGSSPNVTLLSPDETDAAAKSDTKLTATVSDDALSRLVRTAATALTDVEANAALAAISAQLAVTAYADRGTTLVATLGRDGSAAGPRIDDVLGTLESLPWVSVTSLGEALVLPAQAARLAPSAQPDDRVSTARSLLAAERDVTAFSSVADDPTLVTGPHRLALLGLFAESWAFDQAGWAAATTAYLEESRATLESVHIPDGSTVNFPLEKGNLPIAVRNELAFPVTVYVRVQPERAILDVLDSRVELKIEANSQARVQIPVQSIANGEVRTMVTLTSSNGTRISTPTVVDLNVQAGWETTATVVLVIVVIGLFGAGIWRTVHRRRKVLRAAHEPDGAPEATGEDES</sequence>
<evidence type="ECO:0000313" key="3">
    <source>
        <dbReference type="Proteomes" id="UP001501004"/>
    </source>
</evidence>